<keyword evidence="4 13" id="KW-0347">Helicase</keyword>
<dbReference type="GO" id="GO:0016787">
    <property type="term" value="F:hydrolase activity"/>
    <property type="evidence" value="ECO:0007669"/>
    <property type="project" value="UniProtKB-UniRule"/>
</dbReference>
<keyword evidence="5 13" id="KW-0067">ATP-binding</keyword>
<evidence type="ECO:0000256" key="7">
    <source>
        <dbReference type="ARBA" id="ARBA00023235"/>
    </source>
</evidence>
<evidence type="ECO:0000256" key="2">
    <source>
        <dbReference type="ARBA" id="ARBA00022741"/>
    </source>
</evidence>
<dbReference type="GO" id="GO:0033202">
    <property type="term" value="C:DNA helicase complex"/>
    <property type="evidence" value="ECO:0007669"/>
    <property type="project" value="TreeGrafter"/>
</dbReference>
<dbReference type="FunFam" id="3.40.50.300:FF:001890">
    <property type="entry name" value="DNA helicase"/>
    <property type="match status" value="1"/>
</dbReference>
<keyword evidence="6" id="KW-0238">DNA-binding</keyword>
<reference evidence="17 18" key="1">
    <citation type="submission" date="2020-06" db="EMBL/GenBank/DDBJ databases">
        <title>Oricola thermophila sp. nov. isolated from a tidal sediments.</title>
        <authorList>
            <person name="Kwon K.K."/>
            <person name="Yang S.-H."/>
            <person name="Park M.-J."/>
        </authorList>
    </citation>
    <scope>NUCLEOTIDE SEQUENCE [LARGE SCALE GENOMIC DNA]</scope>
    <source>
        <strain evidence="17 18">MEBiC13590</strain>
    </source>
</reference>
<dbReference type="PANTHER" id="PTHR11070:SF2">
    <property type="entry name" value="ATP-DEPENDENT DNA HELICASE SRS2"/>
    <property type="match status" value="1"/>
</dbReference>
<accession>A0A6N1VDJ0</accession>
<evidence type="ECO:0000256" key="14">
    <source>
        <dbReference type="SAM" id="MobiDB-lite"/>
    </source>
</evidence>
<feature type="domain" description="UvrD-like helicase ATP-binding" evidence="15">
    <location>
        <begin position="42"/>
        <end position="394"/>
    </location>
</feature>
<dbReference type="EMBL" id="CP054836">
    <property type="protein sequence ID" value="QKV17229.1"/>
    <property type="molecule type" value="Genomic_DNA"/>
</dbReference>
<evidence type="ECO:0000259" key="16">
    <source>
        <dbReference type="PROSITE" id="PS51217"/>
    </source>
</evidence>
<dbReference type="Pfam" id="PF00580">
    <property type="entry name" value="UvrD-helicase"/>
    <property type="match status" value="2"/>
</dbReference>
<dbReference type="Gene3D" id="1.10.486.10">
    <property type="entry name" value="PCRA, domain 4"/>
    <property type="match status" value="1"/>
</dbReference>
<evidence type="ECO:0000313" key="17">
    <source>
        <dbReference type="EMBL" id="QKV17229.1"/>
    </source>
</evidence>
<dbReference type="InterPro" id="IPR014016">
    <property type="entry name" value="UvrD-like_ATP-bd"/>
</dbReference>
<feature type="binding site" evidence="13">
    <location>
        <begin position="63"/>
        <end position="70"/>
    </location>
    <ligand>
        <name>ATP</name>
        <dbReference type="ChEBI" id="CHEBI:30616"/>
    </ligand>
</feature>
<evidence type="ECO:0000256" key="5">
    <source>
        <dbReference type="ARBA" id="ARBA00022840"/>
    </source>
</evidence>
<name>A0A6N1VDJ0_9HYPH</name>
<feature type="region of interest" description="Disordered" evidence="14">
    <location>
        <begin position="289"/>
        <end position="345"/>
    </location>
</feature>
<dbReference type="Pfam" id="PF21196">
    <property type="entry name" value="PcrA_UvrD_tudor"/>
    <property type="match status" value="1"/>
</dbReference>
<evidence type="ECO:0000256" key="11">
    <source>
        <dbReference type="ARBA" id="ARBA00034923"/>
    </source>
</evidence>
<evidence type="ECO:0000256" key="12">
    <source>
        <dbReference type="ARBA" id="ARBA00048988"/>
    </source>
</evidence>
<evidence type="ECO:0000256" key="10">
    <source>
        <dbReference type="ARBA" id="ARBA00034808"/>
    </source>
</evidence>
<feature type="compositionally biased region" description="Acidic residues" evidence="14">
    <location>
        <begin position="1"/>
        <end position="13"/>
    </location>
</feature>
<evidence type="ECO:0000256" key="13">
    <source>
        <dbReference type="PROSITE-ProRule" id="PRU00560"/>
    </source>
</evidence>
<evidence type="ECO:0000256" key="4">
    <source>
        <dbReference type="ARBA" id="ARBA00022806"/>
    </source>
</evidence>
<dbReference type="GO" id="GO:0000725">
    <property type="term" value="P:recombinational repair"/>
    <property type="evidence" value="ECO:0007669"/>
    <property type="project" value="TreeGrafter"/>
</dbReference>
<comment type="similarity">
    <text evidence="1">Belongs to the helicase family. UvrD subfamily.</text>
</comment>
<keyword evidence="3 13" id="KW-0378">Hydrolase</keyword>
<dbReference type="Pfam" id="PF13361">
    <property type="entry name" value="UvrD_C"/>
    <property type="match status" value="1"/>
</dbReference>
<dbReference type="FunFam" id="1.10.486.10:FF:000003">
    <property type="entry name" value="ATP-dependent DNA helicase"/>
    <property type="match status" value="1"/>
</dbReference>
<gene>
    <name evidence="17" type="ORF">HTY61_01475</name>
</gene>
<feature type="domain" description="UvrD-like helicase C-terminal" evidence="16">
    <location>
        <begin position="395"/>
        <end position="664"/>
    </location>
</feature>
<dbReference type="SUPFAM" id="SSF52540">
    <property type="entry name" value="P-loop containing nucleoside triphosphate hydrolases"/>
    <property type="match status" value="1"/>
</dbReference>
<dbReference type="GO" id="GO:0005829">
    <property type="term" value="C:cytosol"/>
    <property type="evidence" value="ECO:0007669"/>
    <property type="project" value="TreeGrafter"/>
</dbReference>
<dbReference type="GO" id="GO:0003677">
    <property type="term" value="F:DNA binding"/>
    <property type="evidence" value="ECO:0007669"/>
    <property type="project" value="UniProtKB-KW"/>
</dbReference>
<dbReference type="Gene3D" id="3.40.50.300">
    <property type="entry name" value="P-loop containing nucleotide triphosphate hydrolases"/>
    <property type="match status" value="3"/>
</dbReference>
<dbReference type="CDD" id="cd17932">
    <property type="entry name" value="DEXQc_UvrD"/>
    <property type="match status" value="1"/>
</dbReference>
<sequence length="885" mass="98000">MSDPFDDIPFGDDEPPRPEPAQGSIAARAMAARRQQAPSYLEGLNPEQRRAVETTEGPVLVLAGAGTGKTRVLTTRIAHILSLGLAFPSQILAVTFTNKAAREMKERIGVLVGEAIEGMPWLGTFHSIGVKILRRHAELAGLRSDFTILDTDDQVRLVKQVIQAEGLDDKRWTPRSFAHMIDGWKNKGWGPRDIPEGDARAFGEGRGRELFAAYQDRLKTLNACDFGDLLCHPIRLLRDNPDVLAEYHRKFRYILVDEYQDTNTAQYMWLRLLAQRPASKDAGLAEAPAPYVSGSASPAEGGARDRAPDDFSSAPAEAGSRSERPAVSANRAAEGGGPAPQGAERPVSVNICCVGDDDQSIYGWRGAEVDNILRFEKDFPGATVIRLERNYRSTQHILGAASHLIAHNEGRLGKTLFTEAADPDHAKVQVHAAWDSDEEARAIGEEIEALQRNGHDLDDMAILVRASFQMREFEDRFIRMGIEYRIIGGPRFYERMEIRDAMAYLRVVAQPADDLAFERIVNTPKRGLGDASVRLVHDHARARGIPMLEAARDIVATEEMKPKPRAALRELVESFDRWRERMDRTPHPELAETILDESGYTAMWQNDRSAEAPGRLENLKELVRAMEEFESLRAFLEHVSLVMDAEQKEHLDAVNIMTLHAAKGLEFGTVFLPGWEEGLFPHQRSLDEGGRSGLEEERRLAYVGLTRAKTNCHIWFTSNRRIHGMWQGTLPSRFLDELPAAHCDVAEPTGVGGGYGSYGASRFDRADPFSSDRPSPGWQRARANRTDATARNWGSRSGVGVERIGYGEADSGYGAGRKSVKGRVIEGELVAKSVADTPSEFAVGDRVFHLKFGNGNVVAVDGNKLTVAFDKAGEKRVLDGFVERV</sequence>
<keyword evidence="18" id="KW-1185">Reference proteome</keyword>
<dbReference type="CDD" id="cd18807">
    <property type="entry name" value="SF1_C_UvrD"/>
    <property type="match status" value="1"/>
</dbReference>
<keyword evidence="2 13" id="KW-0547">Nucleotide-binding</keyword>
<dbReference type="Gene3D" id="1.10.10.160">
    <property type="match status" value="1"/>
</dbReference>
<evidence type="ECO:0000256" key="3">
    <source>
        <dbReference type="ARBA" id="ARBA00022801"/>
    </source>
</evidence>
<evidence type="ECO:0000256" key="8">
    <source>
        <dbReference type="ARBA" id="ARBA00025289"/>
    </source>
</evidence>
<dbReference type="KEGG" id="orm:HTY61_01475"/>
<dbReference type="InterPro" id="IPR013986">
    <property type="entry name" value="DExx_box_DNA_helicase_dom_sf"/>
</dbReference>
<evidence type="ECO:0000256" key="1">
    <source>
        <dbReference type="ARBA" id="ARBA00009922"/>
    </source>
</evidence>
<dbReference type="InterPro" id="IPR014017">
    <property type="entry name" value="DNA_helicase_UvrD-like_C"/>
</dbReference>
<dbReference type="GO" id="GO:0043138">
    <property type="term" value="F:3'-5' DNA helicase activity"/>
    <property type="evidence" value="ECO:0007669"/>
    <property type="project" value="UniProtKB-EC"/>
</dbReference>
<protein>
    <recommendedName>
        <fullName evidence="10">DNA 3'-5' helicase</fullName>
        <ecNumber evidence="10">5.6.2.4</ecNumber>
    </recommendedName>
    <alternativeName>
        <fullName evidence="11">DNA 3'-5' helicase II</fullName>
    </alternativeName>
</protein>
<comment type="function">
    <text evidence="8">Has both ATPase and helicase activities. Unwinds DNA duplexes with 3' to 5' polarity with respect to the bound strand and initiates unwinding most effectively when a single-stranded region is present. Involved in the post-incision events of nucleotide excision repair and methyl-directed mismatch repair.</text>
</comment>
<dbReference type="Proteomes" id="UP000509367">
    <property type="component" value="Chromosome"/>
</dbReference>
<dbReference type="PROSITE" id="PS51198">
    <property type="entry name" value="UVRD_HELICASE_ATP_BIND"/>
    <property type="match status" value="1"/>
</dbReference>
<keyword evidence="7" id="KW-0413">Isomerase</keyword>
<dbReference type="InterPro" id="IPR000212">
    <property type="entry name" value="DNA_helicase_UvrD/REP"/>
</dbReference>
<dbReference type="GO" id="GO:0005524">
    <property type="term" value="F:ATP binding"/>
    <property type="evidence" value="ECO:0007669"/>
    <property type="project" value="UniProtKB-UniRule"/>
</dbReference>
<evidence type="ECO:0000256" key="6">
    <source>
        <dbReference type="ARBA" id="ARBA00023125"/>
    </source>
</evidence>
<dbReference type="InterPro" id="IPR027417">
    <property type="entry name" value="P-loop_NTPase"/>
</dbReference>
<proteinExistence type="inferred from homology"/>
<organism evidence="17 18">
    <name type="scientific">Oricola thermophila</name>
    <dbReference type="NCBI Taxonomy" id="2742145"/>
    <lineage>
        <taxon>Bacteria</taxon>
        <taxon>Pseudomonadati</taxon>
        <taxon>Pseudomonadota</taxon>
        <taxon>Alphaproteobacteria</taxon>
        <taxon>Hyphomicrobiales</taxon>
        <taxon>Ahrensiaceae</taxon>
        <taxon>Oricola</taxon>
    </lineage>
</organism>
<evidence type="ECO:0000313" key="18">
    <source>
        <dbReference type="Proteomes" id="UP000509367"/>
    </source>
</evidence>
<dbReference type="PANTHER" id="PTHR11070">
    <property type="entry name" value="UVRD / RECB / PCRA DNA HELICASE FAMILY MEMBER"/>
    <property type="match status" value="1"/>
</dbReference>
<dbReference type="PROSITE" id="PS51217">
    <property type="entry name" value="UVRD_HELICASE_CTER"/>
    <property type="match status" value="1"/>
</dbReference>
<feature type="region of interest" description="Disordered" evidence="14">
    <location>
        <begin position="1"/>
        <end position="29"/>
    </location>
</feature>
<feature type="region of interest" description="Disordered" evidence="14">
    <location>
        <begin position="766"/>
        <end position="791"/>
    </location>
</feature>
<dbReference type="EC" id="5.6.2.4" evidence="10"/>
<dbReference type="AlphaFoldDB" id="A0A6N1VDJ0"/>
<evidence type="ECO:0000259" key="15">
    <source>
        <dbReference type="PROSITE" id="PS51198"/>
    </source>
</evidence>
<comment type="catalytic activity">
    <reaction evidence="9">
        <text>Couples ATP hydrolysis with the unwinding of duplex DNA by translocating in the 3'-5' direction.</text>
        <dbReference type="EC" id="5.6.2.4"/>
    </reaction>
</comment>
<evidence type="ECO:0000256" key="9">
    <source>
        <dbReference type="ARBA" id="ARBA00034617"/>
    </source>
</evidence>
<comment type="catalytic activity">
    <reaction evidence="12">
        <text>ATP + H2O = ADP + phosphate + H(+)</text>
        <dbReference type="Rhea" id="RHEA:13065"/>
        <dbReference type="ChEBI" id="CHEBI:15377"/>
        <dbReference type="ChEBI" id="CHEBI:15378"/>
        <dbReference type="ChEBI" id="CHEBI:30616"/>
        <dbReference type="ChEBI" id="CHEBI:43474"/>
        <dbReference type="ChEBI" id="CHEBI:456216"/>
        <dbReference type="EC" id="5.6.2.4"/>
    </reaction>
</comment>